<feature type="region of interest" description="Disordered" evidence="1">
    <location>
        <begin position="48"/>
        <end position="84"/>
    </location>
</feature>
<keyword evidence="4" id="KW-1185">Reference proteome</keyword>
<name>A0ABD1QWN6_9LAMI</name>
<keyword evidence="2" id="KW-0812">Transmembrane</keyword>
<organism evidence="3 4">
    <name type="scientific">Abeliophyllum distichum</name>
    <dbReference type="NCBI Taxonomy" id="126358"/>
    <lineage>
        <taxon>Eukaryota</taxon>
        <taxon>Viridiplantae</taxon>
        <taxon>Streptophyta</taxon>
        <taxon>Embryophyta</taxon>
        <taxon>Tracheophyta</taxon>
        <taxon>Spermatophyta</taxon>
        <taxon>Magnoliopsida</taxon>
        <taxon>eudicotyledons</taxon>
        <taxon>Gunneridae</taxon>
        <taxon>Pentapetalae</taxon>
        <taxon>asterids</taxon>
        <taxon>lamiids</taxon>
        <taxon>Lamiales</taxon>
        <taxon>Oleaceae</taxon>
        <taxon>Forsythieae</taxon>
        <taxon>Abeliophyllum</taxon>
    </lineage>
</organism>
<keyword evidence="2" id="KW-1133">Transmembrane helix</keyword>
<dbReference type="EMBL" id="JBFOLK010000010">
    <property type="protein sequence ID" value="KAL2480627.1"/>
    <property type="molecule type" value="Genomic_DNA"/>
</dbReference>
<keyword evidence="2" id="KW-0472">Membrane</keyword>
<feature type="compositionally biased region" description="Basic residues" evidence="1">
    <location>
        <begin position="67"/>
        <end position="82"/>
    </location>
</feature>
<dbReference type="AlphaFoldDB" id="A0ABD1QWN6"/>
<evidence type="ECO:0000256" key="1">
    <source>
        <dbReference type="SAM" id="MobiDB-lite"/>
    </source>
</evidence>
<dbReference type="Proteomes" id="UP001604336">
    <property type="component" value="Unassembled WGS sequence"/>
</dbReference>
<proteinExistence type="predicted"/>
<comment type="caution">
    <text evidence="3">The sequence shown here is derived from an EMBL/GenBank/DDBJ whole genome shotgun (WGS) entry which is preliminary data.</text>
</comment>
<evidence type="ECO:0000256" key="2">
    <source>
        <dbReference type="SAM" id="Phobius"/>
    </source>
</evidence>
<reference evidence="4" key="1">
    <citation type="submission" date="2024-07" db="EMBL/GenBank/DDBJ databases">
        <title>Two chromosome-level genome assemblies of Korean endemic species Abeliophyllum distichum and Forsythia ovata (Oleaceae).</title>
        <authorList>
            <person name="Jang H."/>
        </authorList>
    </citation>
    <scope>NUCLEOTIDE SEQUENCE [LARGE SCALE GENOMIC DNA]</scope>
</reference>
<evidence type="ECO:0000313" key="3">
    <source>
        <dbReference type="EMBL" id="KAL2480627.1"/>
    </source>
</evidence>
<sequence length="108" mass="12186">MSSDWQSATRRGGRRTEAVQRKCKKVVGAADGGRFLCSQSQARSKRQAVGDSAAWGWGPSLQSSDRRRQRQGSRRRQRRRRTLFSLHTSQTVGALEFGFGLFETKPKT</sequence>
<feature type="region of interest" description="Disordered" evidence="1">
    <location>
        <begin position="1"/>
        <end position="20"/>
    </location>
</feature>
<protein>
    <submittedName>
        <fullName evidence="3">Uncharacterized protein</fullName>
    </submittedName>
</protein>
<evidence type="ECO:0000313" key="4">
    <source>
        <dbReference type="Proteomes" id="UP001604336"/>
    </source>
</evidence>
<accession>A0ABD1QWN6</accession>
<feature type="transmembrane region" description="Helical" evidence="2">
    <location>
        <begin position="83"/>
        <end position="102"/>
    </location>
</feature>
<gene>
    <name evidence="3" type="ORF">Adt_33593</name>
</gene>